<feature type="transmembrane region" description="Helical" evidence="1">
    <location>
        <begin position="38"/>
        <end position="62"/>
    </location>
</feature>
<dbReference type="Proteomes" id="UP000438914">
    <property type="component" value="Unassembled WGS sequence"/>
</dbReference>
<keyword evidence="3" id="KW-1185">Reference proteome</keyword>
<evidence type="ECO:0000313" key="3">
    <source>
        <dbReference type="Proteomes" id="UP000438914"/>
    </source>
</evidence>
<dbReference type="AlphaFoldDB" id="A0A7K0KJ68"/>
<accession>A0A7K0KJ68</accession>
<proteinExistence type="predicted"/>
<sequence>MAIYTIKEAAKADQRKLCQGQSHGLPTPRKARSRRRTFFSGGFQILTGFFNYLLLNALLFLVESLVVL</sequence>
<keyword evidence="1" id="KW-1133">Transmembrane helix</keyword>
<organism evidence="2 3">
    <name type="scientific">Hallella mizrahii</name>
    <dbReference type="NCBI Taxonomy" id="2606637"/>
    <lineage>
        <taxon>Bacteria</taxon>
        <taxon>Pseudomonadati</taxon>
        <taxon>Bacteroidota</taxon>
        <taxon>Bacteroidia</taxon>
        <taxon>Bacteroidales</taxon>
        <taxon>Prevotellaceae</taxon>
        <taxon>Hallella</taxon>
    </lineage>
</organism>
<keyword evidence="1" id="KW-0812">Transmembrane</keyword>
<gene>
    <name evidence="2" type="ORF">FYJ73_14965</name>
</gene>
<dbReference type="EMBL" id="VUNG01000065">
    <property type="protein sequence ID" value="MST85948.1"/>
    <property type="molecule type" value="Genomic_DNA"/>
</dbReference>
<keyword evidence="1" id="KW-0472">Membrane</keyword>
<name>A0A7K0KJ68_9BACT</name>
<protein>
    <submittedName>
        <fullName evidence="2">Uncharacterized protein</fullName>
    </submittedName>
</protein>
<comment type="caution">
    <text evidence="2">The sequence shown here is derived from an EMBL/GenBank/DDBJ whole genome shotgun (WGS) entry which is preliminary data.</text>
</comment>
<evidence type="ECO:0000256" key="1">
    <source>
        <dbReference type="SAM" id="Phobius"/>
    </source>
</evidence>
<evidence type="ECO:0000313" key="2">
    <source>
        <dbReference type="EMBL" id="MST85948.1"/>
    </source>
</evidence>
<reference evidence="2 3" key="1">
    <citation type="submission" date="2019-08" db="EMBL/GenBank/DDBJ databases">
        <title>In-depth cultivation of the pig gut microbiome towards novel bacterial diversity and tailored functional studies.</title>
        <authorList>
            <person name="Wylensek D."/>
            <person name="Hitch T.C.A."/>
            <person name="Clavel T."/>
        </authorList>
    </citation>
    <scope>NUCLEOTIDE SEQUENCE [LARGE SCALE GENOMIC DNA]</scope>
    <source>
        <strain evidence="2 3">LKV-178-WT-2A</strain>
    </source>
</reference>